<dbReference type="InterPro" id="IPR017945">
    <property type="entry name" value="DHBP_synth_RibB-like_a/b_dom"/>
</dbReference>
<comment type="pathway">
    <text evidence="2">Cofactor biosynthesis; riboflavin biosynthesis; 2-hydroxy-3-oxobutyl phosphate from D-ribulose 5-phosphate: step 1/1.</text>
</comment>
<comment type="caution">
    <text evidence="6">The sequence shown here is derived from an EMBL/GenBank/DDBJ whole genome shotgun (WGS) entry which is preliminary data.</text>
</comment>
<dbReference type="GO" id="GO:0005829">
    <property type="term" value="C:cytosol"/>
    <property type="evidence" value="ECO:0007669"/>
    <property type="project" value="TreeGrafter"/>
</dbReference>
<dbReference type="InterPro" id="IPR000422">
    <property type="entry name" value="DHBP_synthase_RibB"/>
</dbReference>
<accession>A0A497E3Q2</accession>
<dbReference type="PANTHER" id="PTHR21327">
    <property type="entry name" value="GTP CYCLOHYDROLASE II-RELATED"/>
    <property type="match status" value="1"/>
</dbReference>
<comment type="function">
    <text evidence="1">Catalyzes the conversion of D-ribulose 5-phosphate to formate and 3,4-dihydroxy-2-butanone 4-phosphate.</text>
</comment>
<evidence type="ECO:0000313" key="7">
    <source>
        <dbReference type="Proteomes" id="UP000279422"/>
    </source>
</evidence>
<organism evidence="6 7">
    <name type="scientific">Aerophobetes bacterium</name>
    <dbReference type="NCBI Taxonomy" id="2030807"/>
    <lineage>
        <taxon>Bacteria</taxon>
        <taxon>Candidatus Aerophobota</taxon>
    </lineage>
</organism>
<dbReference type="SUPFAM" id="SSF55821">
    <property type="entry name" value="YrdC/RibB"/>
    <property type="match status" value="1"/>
</dbReference>
<feature type="non-terminal residue" evidence="6">
    <location>
        <position position="67"/>
    </location>
</feature>
<dbReference type="Pfam" id="PF00926">
    <property type="entry name" value="DHBP_synthase"/>
    <property type="match status" value="1"/>
</dbReference>
<name>A0A497E3Q2_UNCAE</name>
<gene>
    <name evidence="6" type="ORF">DRJ00_05485</name>
</gene>
<evidence type="ECO:0000256" key="4">
    <source>
        <dbReference type="ARBA" id="ARBA00022619"/>
    </source>
</evidence>
<keyword evidence="6" id="KW-0378">Hydrolase</keyword>
<proteinExistence type="predicted"/>
<dbReference type="GO" id="GO:0008686">
    <property type="term" value="F:3,4-dihydroxy-2-butanone-4-phosphate synthase activity"/>
    <property type="evidence" value="ECO:0007669"/>
    <property type="project" value="UniProtKB-EC"/>
</dbReference>
<evidence type="ECO:0000313" key="6">
    <source>
        <dbReference type="EMBL" id="RLE08914.1"/>
    </source>
</evidence>
<dbReference type="Gene3D" id="3.90.870.10">
    <property type="entry name" value="DHBP synthase"/>
    <property type="match status" value="1"/>
</dbReference>
<evidence type="ECO:0000256" key="3">
    <source>
        <dbReference type="ARBA" id="ARBA00012153"/>
    </source>
</evidence>
<reference evidence="6 7" key="1">
    <citation type="submission" date="2018-06" db="EMBL/GenBank/DDBJ databases">
        <title>Extensive metabolic versatility and redundancy in microbially diverse, dynamic hydrothermal sediments.</title>
        <authorList>
            <person name="Dombrowski N."/>
            <person name="Teske A."/>
            <person name="Baker B.J."/>
        </authorList>
    </citation>
    <scope>NUCLEOTIDE SEQUENCE [LARGE SCALE GENOMIC DNA]</scope>
    <source>
        <strain evidence="6">B47_G16</strain>
    </source>
</reference>
<sequence>MAIVVDDKDRENEGDLIIPASCCTPEAINLRAKYARGLICVAITSKTARELGLSPMVESNTSLKGPP</sequence>
<protein>
    <recommendedName>
        <fullName evidence="3">3,4-dihydroxy-2-butanone-4-phosphate synthase</fullName>
        <ecNumber evidence="3">4.1.99.12</ecNumber>
    </recommendedName>
</protein>
<keyword evidence="5" id="KW-0479">Metal-binding</keyword>
<dbReference type="PANTHER" id="PTHR21327:SF18">
    <property type="entry name" value="3,4-DIHYDROXY-2-BUTANONE 4-PHOSPHATE SYNTHASE"/>
    <property type="match status" value="1"/>
</dbReference>
<evidence type="ECO:0000256" key="2">
    <source>
        <dbReference type="ARBA" id="ARBA00004904"/>
    </source>
</evidence>
<dbReference type="EMBL" id="QMPZ01000074">
    <property type="protein sequence ID" value="RLE08914.1"/>
    <property type="molecule type" value="Genomic_DNA"/>
</dbReference>
<dbReference type="UniPathway" id="UPA00275">
    <property type="reaction ID" value="UER00399"/>
</dbReference>
<dbReference type="Proteomes" id="UP000279422">
    <property type="component" value="Unassembled WGS sequence"/>
</dbReference>
<dbReference type="EC" id="4.1.99.12" evidence="3"/>
<dbReference type="GO" id="GO:0009231">
    <property type="term" value="P:riboflavin biosynthetic process"/>
    <property type="evidence" value="ECO:0007669"/>
    <property type="project" value="UniProtKB-UniPathway"/>
</dbReference>
<dbReference type="GO" id="GO:0046872">
    <property type="term" value="F:metal ion binding"/>
    <property type="evidence" value="ECO:0007669"/>
    <property type="project" value="UniProtKB-KW"/>
</dbReference>
<dbReference type="GO" id="GO:0003935">
    <property type="term" value="F:GTP cyclohydrolase II activity"/>
    <property type="evidence" value="ECO:0007669"/>
    <property type="project" value="TreeGrafter"/>
</dbReference>
<evidence type="ECO:0000256" key="1">
    <source>
        <dbReference type="ARBA" id="ARBA00002284"/>
    </source>
</evidence>
<evidence type="ECO:0000256" key="5">
    <source>
        <dbReference type="ARBA" id="ARBA00022723"/>
    </source>
</evidence>
<keyword evidence="4" id="KW-0686">Riboflavin biosynthesis</keyword>
<dbReference type="AlphaFoldDB" id="A0A497E3Q2"/>